<dbReference type="InterPro" id="IPR036397">
    <property type="entry name" value="RNaseH_sf"/>
</dbReference>
<dbReference type="GO" id="GO:0003676">
    <property type="term" value="F:nucleic acid binding"/>
    <property type="evidence" value="ECO:0007669"/>
    <property type="project" value="InterPro"/>
</dbReference>
<dbReference type="Proteomes" id="UP001152622">
    <property type="component" value="Chromosome 2"/>
</dbReference>
<dbReference type="SUPFAM" id="SSF53098">
    <property type="entry name" value="Ribonuclease H-like"/>
    <property type="match status" value="1"/>
</dbReference>
<dbReference type="EMBL" id="JAINUF010000002">
    <property type="protein sequence ID" value="KAJ8375581.1"/>
    <property type="molecule type" value="Genomic_DNA"/>
</dbReference>
<feature type="domain" description="Integrase zinc-binding" evidence="3">
    <location>
        <begin position="198"/>
        <end position="253"/>
    </location>
</feature>
<dbReference type="PANTHER" id="PTHR37984:SF15">
    <property type="entry name" value="INTEGRASE CATALYTIC DOMAIN-CONTAINING PROTEIN"/>
    <property type="match status" value="1"/>
</dbReference>
<evidence type="ECO:0000256" key="2">
    <source>
        <dbReference type="SAM" id="MobiDB-lite"/>
    </source>
</evidence>
<gene>
    <name evidence="4" type="ORF">SKAU_G00061610</name>
</gene>
<organism evidence="4 5">
    <name type="scientific">Synaphobranchus kaupii</name>
    <name type="common">Kaup's arrowtooth eel</name>
    <dbReference type="NCBI Taxonomy" id="118154"/>
    <lineage>
        <taxon>Eukaryota</taxon>
        <taxon>Metazoa</taxon>
        <taxon>Chordata</taxon>
        <taxon>Craniata</taxon>
        <taxon>Vertebrata</taxon>
        <taxon>Euteleostomi</taxon>
        <taxon>Actinopterygii</taxon>
        <taxon>Neopterygii</taxon>
        <taxon>Teleostei</taxon>
        <taxon>Anguilliformes</taxon>
        <taxon>Synaphobranchidae</taxon>
        <taxon>Synaphobranchus</taxon>
    </lineage>
</organism>
<accession>A0A9Q1G5I1</accession>
<dbReference type="FunFam" id="1.10.340.70:FF:000001">
    <property type="entry name" value="Retrovirus-related Pol polyprotein from transposon gypsy-like Protein"/>
    <property type="match status" value="1"/>
</dbReference>
<evidence type="ECO:0000259" key="3">
    <source>
        <dbReference type="Pfam" id="PF17921"/>
    </source>
</evidence>
<reference evidence="4" key="1">
    <citation type="journal article" date="2023" name="Science">
        <title>Genome structures resolve the early diversification of teleost fishes.</title>
        <authorList>
            <person name="Parey E."/>
            <person name="Louis A."/>
            <person name="Montfort J."/>
            <person name="Bouchez O."/>
            <person name="Roques C."/>
            <person name="Iampietro C."/>
            <person name="Lluch J."/>
            <person name="Castinel A."/>
            <person name="Donnadieu C."/>
            <person name="Desvignes T."/>
            <person name="Floi Bucao C."/>
            <person name="Jouanno E."/>
            <person name="Wen M."/>
            <person name="Mejri S."/>
            <person name="Dirks R."/>
            <person name="Jansen H."/>
            <person name="Henkel C."/>
            <person name="Chen W.J."/>
            <person name="Zahm M."/>
            <person name="Cabau C."/>
            <person name="Klopp C."/>
            <person name="Thompson A.W."/>
            <person name="Robinson-Rechavi M."/>
            <person name="Braasch I."/>
            <person name="Lecointre G."/>
            <person name="Bobe J."/>
            <person name="Postlethwait J.H."/>
            <person name="Berthelot C."/>
            <person name="Roest Crollius H."/>
            <person name="Guiguen Y."/>
        </authorList>
    </citation>
    <scope>NUCLEOTIDE SEQUENCE</scope>
    <source>
        <tissue evidence="4">Blood</tissue>
    </source>
</reference>
<feature type="region of interest" description="Disordered" evidence="2">
    <location>
        <begin position="23"/>
        <end position="44"/>
    </location>
</feature>
<name>A0A9Q1G5I1_SYNKA</name>
<dbReference type="Pfam" id="PF17921">
    <property type="entry name" value="Integrase_H2C2"/>
    <property type="match status" value="1"/>
</dbReference>
<feature type="compositionally biased region" description="Basic and acidic residues" evidence="2">
    <location>
        <begin position="413"/>
        <end position="467"/>
    </location>
</feature>
<protein>
    <recommendedName>
        <fullName evidence="1">Gypsy retrotransposon integrase-like protein 1</fullName>
    </recommendedName>
</protein>
<evidence type="ECO:0000313" key="5">
    <source>
        <dbReference type="Proteomes" id="UP001152622"/>
    </source>
</evidence>
<dbReference type="OrthoDB" id="441285at2759"/>
<comment type="caution">
    <text evidence="4">The sequence shown here is derived from an EMBL/GenBank/DDBJ whole genome shotgun (WGS) entry which is preliminary data.</text>
</comment>
<dbReference type="InterPro" id="IPR041588">
    <property type="entry name" value="Integrase_H2C2"/>
</dbReference>
<sequence>MSYRWLSDLSTYSFKLQYRAGKQNQDADGLSRRHHGELMDDPMSQRERERIKQFTLHHMSEGEGLDIVLPRAVQAICEKHHVHQTGNGLSHPSVTLVESLALHADVIPSSFQQEDEHGLPVIPHLSEEDLRERQRADPDLKAVIEHLESGEKPPPTLRKELPDVALWLREWDRLELRRGVLYRSRQDQGNMTYQLALPADLRTTVLRSLHDDMGHLGRERTLDLARSRVYWPKMSTDVEEKIKTCECCVRRKTPPEKAAPLVNITTSRPLELVCMDFLSLEPDRSNTKDILVITDHFTKYAVAIPTWNQKAQTEPEPVKPKVVNRPRTRQNPGGETPEEAESDSDYEDDFPHYWYTDPSGWKTTRGTAVCEHSMRRVPLNVTETLKVIDLPVDAPATPIADNAPEEDNYSEPEPAKDNLPEPERENLPAPEPVKEPEIELERENPSETESARKELPLPVVESEKETAIETTPEPECLPEECVNLQKDFNMHS</sequence>
<keyword evidence="5" id="KW-1185">Reference proteome</keyword>
<feature type="compositionally biased region" description="Acidic residues" evidence="2">
    <location>
        <begin position="336"/>
        <end position="348"/>
    </location>
</feature>
<evidence type="ECO:0000313" key="4">
    <source>
        <dbReference type="EMBL" id="KAJ8375581.1"/>
    </source>
</evidence>
<dbReference type="AlphaFoldDB" id="A0A9Q1G5I1"/>
<feature type="region of interest" description="Disordered" evidence="2">
    <location>
        <begin position="395"/>
        <end position="476"/>
    </location>
</feature>
<dbReference type="Gene3D" id="1.10.340.70">
    <property type="match status" value="1"/>
</dbReference>
<feature type="region of interest" description="Disordered" evidence="2">
    <location>
        <begin position="310"/>
        <end position="351"/>
    </location>
</feature>
<dbReference type="PANTHER" id="PTHR37984">
    <property type="entry name" value="PROTEIN CBG26694"/>
    <property type="match status" value="1"/>
</dbReference>
<evidence type="ECO:0000256" key="1">
    <source>
        <dbReference type="ARBA" id="ARBA00039658"/>
    </source>
</evidence>
<dbReference type="InterPro" id="IPR050951">
    <property type="entry name" value="Retrovirus_Pol_polyprotein"/>
</dbReference>
<dbReference type="Gene3D" id="3.30.420.10">
    <property type="entry name" value="Ribonuclease H-like superfamily/Ribonuclease H"/>
    <property type="match status" value="1"/>
</dbReference>
<proteinExistence type="predicted"/>
<dbReference type="InterPro" id="IPR012337">
    <property type="entry name" value="RNaseH-like_sf"/>
</dbReference>